<feature type="non-terminal residue" evidence="1">
    <location>
        <position position="1"/>
    </location>
</feature>
<name>A0A1B6G7S9_9HEMI</name>
<proteinExistence type="predicted"/>
<protein>
    <submittedName>
        <fullName evidence="1">Uncharacterized protein</fullName>
    </submittedName>
</protein>
<sequence>SVYGRIEDVDVKKAIRILAELGPQESCRQAFKTLGILTITSIYILHLVLYIDKLNLQTNEDFHKYNTRNSKNYVLPIQRTTLYGKNPSYNGRKLWNLLPTSIKQLKGRALKNELQDFLVSRPAYTLEEFISAREDDLRCNHVP</sequence>
<accession>A0A1B6G7S9</accession>
<dbReference type="EMBL" id="GECZ01011271">
    <property type="protein sequence ID" value="JAS58498.1"/>
    <property type="molecule type" value="Transcribed_RNA"/>
</dbReference>
<reference evidence="1" key="1">
    <citation type="submission" date="2015-11" db="EMBL/GenBank/DDBJ databases">
        <title>De novo transcriptome assembly of four potential Pierce s Disease insect vectors from Arizona vineyards.</title>
        <authorList>
            <person name="Tassone E.E."/>
        </authorList>
    </citation>
    <scope>NUCLEOTIDE SEQUENCE</scope>
</reference>
<dbReference type="AlphaFoldDB" id="A0A1B6G7S9"/>
<evidence type="ECO:0000313" key="1">
    <source>
        <dbReference type="EMBL" id="JAS58498.1"/>
    </source>
</evidence>
<gene>
    <name evidence="1" type="ORF">g.47227</name>
</gene>
<organism evidence="1">
    <name type="scientific">Cuerna arida</name>
    <dbReference type="NCBI Taxonomy" id="1464854"/>
    <lineage>
        <taxon>Eukaryota</taxon>
        <taxon>Metazoa</taxon>
        <taxon>Ecdysozoa</taxon>
        <taxon>Arthropoda</taxon>
        <taxon>Hexapoda</taxon>
        <taxon>Insecta</taxon>
        <taxon>Pterygota</taxon>
        <taxon>Neoptera</taxon>
        <taxon>Paraneoptera</taxon>
        <taxon>Hemiptera</taxon>
        <taxon>Auchenorrhyncha</taxon>
        <taxon>Membracoidea</taxon>
        <taxon>Cicadellidae</taxon>
        <taxon>Cicadellinae</taxon>
        <taxon>Proconiini</taxon>
        <taxon>Cuerna</taxon>
    </lineage>
</organism>